<evidence type="ECO:0000259" key="1">
    <source>
        <dbReference type="Pfam" id="PF01872"/>
    </source>
</evidence>
<dbReference type="GO" id="GO:0009231">
    <property type="term" value="P:riboflavin biosynthetic process"/>
    <property type="evidence" value="ECO:0007669"/>
    <property type="project" value="InterPro"/>
</dbReference>
<reference evidence="3" key="1">
    <citation type="submission" date="2016-10" db="EMBL/GenBank/DDBJ databases">
        <authorList>
            <person name="Varghese N."/>
            <person name="Submissions S."/>
        </authorList>
    </citation>
    <scope>NUCLEOTIDE SEQUENCE [LARGE SCALE GENOMIC DNA]</scope>
    <source>
        <strain evidence="3">DSM 14807</strain>
    </source>
</reference>
<dbReference type="Gene3D" id="3.40.430.10">
    <property type="entry name" value="Dihydrofolate Reductase, subunit A"/>
    <property type="match status" value="1"/>
</dbReference>
<dbReference type="SUPFAM" id="SSF53597">
    <property type="entry name" value="Dihydrofolate reductase-like"/>
    <property type="match status" value="1"/>
</dbReference>
<feature type="domain" description="Bacterial bifunctional deaminase-reductase C-terminal" evidence="1">
    <location>
        <begin position="7"/>
        <end position="185"/>
    </location>
</feature>
<dbReference type="PANTHER" id="PTHR38011">
    <property type="entry name" value="DIHYDROFOLATE REDUCTASE FAMILY PROTEIN (AFU_ORTHOLOGUE AFUA_8G06820)"/>
    <property type="match status" value="1"/>
</dbReference>
<dbReference type="Pfam" id="PF01872">
    <property type="entry name" value="RibD_C"/>
    <property type="match status" value="1"/>
</dbReference>
<proteinExistence type="predicted"/>
<accession>A0A1I7NJY1</accession>
<dbReference type="EMBL" id="FPCJ01000001">
    <property type="protein sequence ID" value="SFV34974.1"/>
    <property type="molecule type" value="Genomic_DNA"/>
</dbReference>
<dbReference type="GO" id="GO:0008703">
    <property type="term" value="F:5-amino-6-(5-phosphoribosylamino)uracil reductase activity"/>
    <property type="evidence" value="ECO:0007669"/>
    <property type="project" value="InterPro"/>
</dbReference>
<dbReference type="InterPro" id="IPR002734">
    <property type="entry name" value="RibDG_C"/>
</dbReference>
<dbReference type="InterPro" id="IPR024072">
    <property type="entry name" value="DHFR-like_dom_sf"/>
</dbReference>
<gene>
    <name evidence="2" type="ORF">SAMN05660895_2127</name>
</gene>
<sequence>MTNHMRKLKLQVQLSVDGFVGGPQGEMDWLEWNWDENIKQYVLDLTRPVDTIVLGRKLAEGFIPAWQSRLSDPHTADDFARKMVETPKVIFTRTLDQSVWENAVLAKGDLITEITRLKHQKGGDIIAYGGATFVSSLLRAGLIDEYFLFVNPVAIGKGLSIFHELDRKLNFRLIEAQPFDCGIVVLHYVVR</sequence>
<organism evidence="2 3">
    <name type="scientific">Thermoflavifilum thermophilum</name>
    <dbReference type="NCBI Taxonomy" id="1393122"/>
    <lineage>
        <taxon>Bacteria</taxon>
        <taxon>Pseudomonadati</taxon>
        <taxon>Bacteroidota</taxon>
        <taxon>Chitinophagia</taxon>
        <taxon>Chitinophagales</taxon>
        <taxon>Chitinophagaceae</taxon>
        <taxon>Thermoflavifilum</taxon>
    </lineage>
</organism>
<dbReference type="PANTHER" id="PTHR38011:SF11">
    <property type="entry name" value="2,5-DIAMINO-6-RIBOSYLAMINO-4(3H)-PYRIMIDINONE 5'-PHOSPHATE REDUCTASE"/>
    <property type="match status" value="1"/>
</dbReference>
<name>A0A1I7NJY1_9BACT</name>
<protein>
    <submittedName>
        <fullName evidence="2">Dihydrofolate reductase</fullName>
    </submittedName>
</protein>
<evidence type="ECO:0000313" key="2">
    <source>
        <dbReference type="EMBL" id="SFV34974.1"/>
    </source>
</evidence>
<dbReference type="InterPro" id="IPR050765">
    <property type="entry name" value="Riboflavin_Biosynth_HTPR"/>
</dbReference>
<dbReference type="AlphaFoldDB" id="A0A1I7NJY1"/>
<evidence type="ECO:0000313" key="3">
    <source>
        <dbReference type="Proteomes" id="UP000199537"/>
    </source>
</evidence>
<dbReference type="STRING" id="1393122.SAMN05660895_2127"/>
<keyword evidence="3" id="KW-1185">Reference proteome</keyword>
<dbReference type="Proteomes" id="UP000199537">
    <property type="component" value="Unassembled WGS sequence"/>
</dbReference>